<dbReference type="Pfam" id="PF00069">
    <property type="entry name" value="Pkinase"/>
    <property type="match status" value="1"/>
</dbReference>
<dbReference type="PROSITE" id="PS50011">
    <property type="entry name" value="PROTEIN_KINASE_DOM"/>
    <property type="match status" value="1"/>
</dbReference>
<evidence type="ECO:0000313" key="7">
    <source>
        <dbReference type="EMBL" id="KAK4077621.1"/>
    </source>
</evidence>
<keyword evidence="3" id="KW-0067">ATP-binding</keyword>
<evidence type="ECO:0000256" key="4">
    <source>
        <dbReference type="ARBA" id="ARBA00047811"/>
    </source>
</evidence>
<organism evidence="7 8">
    <name type="scientific">Purpureocillium lilacinum</name>
    <name type="common">Paecilomyces lilacinus</name>
    <dbReference type="NCBI Taxonomy" id="33203"/>
    <lineage>
        <taxon>Eukaryota</taxon>
        <taxon>Fungi</taxon>
        <taxon>Dikarya</taxon>
        <taxon>Ascomycota</taxon>
        <taxon>Pezizomycotina</taxon>
        <taxon>Sordariomycetes</taxon>
        <taxon>Hypocreomycetidae</taxon>
        <taxon>Hypocreales</taxon>
        <taxon>Ophiocordycipitaceae</taxon>
        <taxon>Purpureocillium</taxon>
    </lineage>
</organism>
<evidence type="ECO:0000313" key="8">
    <source>
        <dbReference type="Proteomes" id="UP001287286"/>
    </source>
</evidence>
<dbReference type="EC" id="2.7.11.22" evidence="1"/>
<evidence type="ECO:0000256" key="2">
    <source>
        <dbReference type="ARBA" id="ARBA00022741"/>
    </source>
</evidence>
<dbReference type="InterPro" id="IPR000719">
    <property type="entry name" value="Prot_kinase_dom"/>
</dbReference>
<dbReference type="InterPro" id="IPR011009">
    <property type="entry name" value="Kinase-like_dom_sf"/>
</dbReference>
<dbReference type="Proteomes" id="UP001287286">
    <property type="component" value="Unassembled WGS sequence"/>
</dbReference>
<dbReference type="EMBL" id="JAWRVI010000095">
    <property type="protein sequence ID" value="KAK4077621.1"/>
    <property type="molecule type" value="Genomic_DNA"/>
</dbReference>
<gene>
    <name evidence="7" type="ORF">Purlil1_12259</name>
</gene>
<keyword evidence="2" id="KW-0547">Nucleotide-binding</keyword>
<comment type="catalytic activity">
    <reaction evidence="4">
        <text>L-threonyl-[protein] + ATP = O-phospho-L-threonyl-[protein] + ADP + H(+)</text>
        <dbReference type="Rhea" id="RHEA:46608"/>
        <dbReference type="Rhea" id="RHEA-COMP:11060"/>
        <dbReference type="Rhea" id="RHEA-COMP:11605"/>
        <dbReference type="ChEBI" id="CHEBI:15378"/>
        <dbReference type="ChEBI" id="CHEBI:30013"/>
        <dbReference type="ChEBI" id="CHEBI:30616"/>
        <dbReference type="ChEBI" id="CHEBI:61977"/>
        <dbReference type="ChEBI" id="CHEBI:456216"/>
        <dbReference type="EC" id="2.7.11.22"/>
    </reaction>
</comment>
<comment type="caution">
    <text evidence="7">The sequence shown here is derived from an EMBL/GenBank/DDBJ whole genome shotgun (WGS) entry which is preliminary data.</text>
</comment>
<sequence length="276" mass="31356">MSRNRQTVFIPEAEVGQAITSPSLTSKPTFRTEDAAALSISHKSPWEYYEKRFPMKFWCSFAIITSKPHRGGDPRMMRTLTGAKSDEQLQIIRHIFHRNIVQNIELFASGHEPGSYFIVSEYMPTSLSHLYGCPEYPSEPAFSSILYQILSAIEFLCGEGLVHEAIACTSVLMTFSGEVKIGDIECCRRGGDFAKFLDSFNRIAMVLMDKRKTPDAAIGLTRIDKWSGEAVDFFTSIRMQAPLTKYLNHSFMSRRSKEELKWLVLFVMVSAEHSRV</sequence>
<evidence type="ECO:0000259" key="6">
    <source>
        <dbReference type="PROSITE" id="PS50011"/>
    </source>
</evidence>
<comment type="catalytic activity">
    <reaction evidence="5">
        <text>L-seryl-[protein] + ATP = O-phospho-L-seryl-[protein] + ADP + H(+)</text>
        <dbReference type="Rhea" id="RHEA:17989"/>
        <dbReference type="Rhea" id="RHEA-COMP:9863"/>
        <dbReference type="Rhea" id="RHEA-COMP:11604"/>
        <dbReference type="ChEBI" id="CHEBI:15378"/>
        <dbReference type="ChEBI" id="CHEBI:29999"/>
        <dbReference type="ChEBI" id="CHEBI:30616"/>
        <dbReference type="ChEBI" id="CHEBI:83421"/>
        <dbReference type="ChEBI" id="CHEBI:456216"/>
        <dbReference type="EC" id="2.7.11.22"/>
    </reaction>
</comment>
<evidence type="ECO:0000256" key="5">
    <source>
        <dbReference type="ARBA" id="ARBA00048367"/>
    </source>
</evidence>
<feature type="domain" description="Protein kinase" evidence="6">
    <location>
        <begin position="9"/>
        <end position="276"/>
    </location>
</feature>
<proteinExistence type="predicted"/>
<reference evidence="7 8" key="1">
    <citation type="journal article" date="2024" name="Microbiol. Resour. Announc.">
        <title>Genome annotations for the ascomycete fungi Trichoderma harzianum, Trichoderma aggressivum, and Purpureocillium lilacinum.</title>
        <authorList>
            <person name="Beijen E.P.W."/>
            <person name="Ohm R.A."/>
        </authorList>
    </citation>
    <scope>NUCLEOTIDE SEQUENCE [LARGE SCALE GENOMIC DNA]</scope>
    <source>
        <strain evidence="7 8">CBS 150709</strain>
    </source>
</reference>
<dbReference type="SUPFAM" id="SSF56112">
    <property type="entry name" value="Protein kinase-like (PK-like)"/>
    <property type="match status" value="1"/>
</dbReference>
<dbReference type="Gene3D" id="1.10.510.10">
    <property type="entry name" value="Transferase(Phosphotransferase) domain 1"/>
    <property type="match status" value="1"/>
</dbReference>
<dbReference type="PANTHER" id="PTHR24056">
    <property type="entry name" value="CELL DIVISION PROTEIN KINASE"/>
    <property type="match status" value="1"/>
</dbReference>
<evidence type="ECO:0000256" key="3">
    <source>
        <dbReference type="ARBA" id="ARBA00022840"/>
    </source>
</evidence>
<evidence type="ECO:0000256" key="1">
    <source>
        <dbReference type="ARBA" id="ARBA00012425"/>
    </source>
</evidence>
<dbReference type="InterPro" id="IPR050108">
    <property type="entry name" value="CDK"/>
</dbReference>
<keyword evidence="8" id="KW-1185">Reference proteome</keyword>
<accession>A0ABR0BHI9</accession>
<name>A0ABR0BHI9_PURLI</name>
<protein>
    <recommendedName>
        <fullName evidence="1">cyclin-dependent kinase</fullName>
        <ecNumber evidence="1">2.7.11.22</ecNumber>
    </recommendedName>
</protein>